<reference evidence="8 9" key="1">
    <citation type="submission" date="2025-04" db="UniProtKB">
        <authorList>
            <consortium name="RefSeq"/>
        </authorList>
    </citation>
    <scope>IDENTIFICATION</scope>
    <source>
        <tissue evidence="8 9">Gonads</tissue>
    </source>
</reference>
<protein>
    <recommendedName>
        <fullName evidence="4 5">Trehalase</fullName>
        <ecNumber evidence="3 5">3.2.1.28</ecNumber>
    </recommendedName>
    <alternativeName>
        <fullName evidence="5">Alpha-trehalose glucohydrolase</fullName>
    </alternativeName>
</protein>
<dbReference type="AlphaFoldDB" id="A0A6J2XHS3"/>
<dbReference type="GO" id="GO:0004555">
    <property type="term" value="F:alpha,alpha-trehalase activity"/>
    <property type="evidence" value="ECO:0007669"/>
    <property type="project" value="UniProtKB-EC"/>
</dbReference>
<evidence type="ECO:0000256" key="2">
    <source>
        <dbReference type="ARBA" id="ARBA00005615"/>
    </source>
</evidence>
<comment type="catalytic activity">
    <reaction evidence="1 5">
        <text>alpha,alpha-trehalose + H2O = alpha-D-glucose + beta-D-glucose</text>
        <dbReference type="Rhea" id="RHEA:32675"/>
        <dbReference type="ChEBI" id="CHEBI:15377"/>
        <dbReference type="ChEBI" id="CHEBI:15903"/>
        <dbReference type="ChEBI" id="CHEBI:16551"/>
        <dbReference type="ChEBI" id="CHEBI:17925"/>
        <dbReference type="EC" id="3.2.1.28"/>
    </reaction>
</comment>
<keyword evidence="5" id="KW-0326">Glycosidase</keyword>
<feature type="chain" id="PRO_5044642848" description="Trehalase" evidence="6">
    <location>
        <begin position="19"/>
        <end position="568"/>
    </location>
</feature>
<gene>
    <name evidence="8 9" type="primary">LOC115878204</name>
</gene>
<dbReference type="PANTHER" id="PTHR23403">
    <property type="entry name" value="TREHALASE"/>
    <property type="match status" value="1"/>
</dbReference>
<dbReference type="Gene3D" id="1.50.10.10">
    <property type="match status" value="1"/>
</dbReference>
<evidence type="ECO:0000313" key="7">
    <source>
        <dbReference type="Proteomes" id="UP000504635"/>
    </source>
</evidence>
<sequence>MSTKLFLIAILHLAAVYGKPFTTTNQLSENPIVPTCSSPIYCQGELLNVVQMSGIFNDSKTFVDMSQVNTVNVTLDNFSKLMAKTNNDPSRQEVEQFVNENFISQAETVEWAPPDFNPSPSFLQNINDESVRVFAKNVVGIWPTLGRNVSSDVEQNPEKHSIIPIPNGFIIPGGRFRESYYWDSFWIIRGLLISDMPLTVKSMLSNFCYLIENFGFIPNGARVYYLNRSQPPLFSLMVALYIDHTNDTDWLVENVQYVEKELNFWLDNKTVEVEKDGEKYTLAHYNSKSNTPRSESFSEDVKTCNFYTNEDDKQLCYQSLKTGAETGWDFSSRWFFDDNGGTKSNLSHIRPQRLIPVDLNSYLCKGFREMSNFYGILGNSEKQNEWLEKADAWTEKIQLILYNTEDGIWYDYDTELQSPRKDFYPSNFAPLWADAYDTSLKEEYGKRAAEYFVKEGIDQFPGGIPTSLDQSGEQWDFSNAWPPLQELVVLGLKNSGNDEAVELAKAMGTRWVAANMKGYSESQIMYEKYDAVAAGEFGGGGEYVVQAGFGWTNGVALHFIKLFYSSDE</sequence>
<keyword evidence="7" id="KW-1185">Reference proteome</keyword>
<keyword evidence="6" id="KW-0732">Signal</keyword>
<comment type="similarity">
    <text evidence="2 5">Belongs to the glycosyl hydrolase 37 family.</text>
</comment>
<feature type="signal peptide" evidence="6">
    <location>
        <begin position="1"/>
        <end position="18"/>
    </location>
</feature>
<dbReference type="RefSeq" id="XP_030750480.1">
    <property type="nucleotide sequence ID" value="XM_030894620.1"/>
</dbReference>
<dbReference type="EC" id="3.2.1.28" evidence="3 5"/>
<evidence type="ECO:0000256" key="5">
    <source>
        <dbReference type="RuleBase" id="RU361180"/>
    </source>
</evidence>
<dbReference type="Pfam" id="PF01204">
    <property type="entry name" value="Trehalase"/>
    <property type="match status" value="1"/>
</dbReference>
<keyword evidence="5" id="KW-0378">Hydrolase</keyword>
<proteinExistence type="inferred from homology"/>
<evidence type="ECO:0000313" key="8">
    <source>
        <dbReference type="RefSeq" id="XP_030750479.1"/>
    </source>
</evidence>
<evidence type="ECO:0000256" key="3">
    <source>
        <dbReference type="ARBA" id="ARBA00012757"/>
    </source>
</evidence>
<dbReference type="PANTHER" id="PTHR23403:SF1">
    <property type="entry name" value="TREHALASE"/>
    <property type="match status" value="1"/>
</dbReference>
<dbReference type="GeneID" id="115878204"/>
<organism evidence="7 9">
    <name type="scientific">Sitophilus oryzae</name>
    <name type="common">Rice weevil</name>
    <name type="synonym">Curculio oryzae</name>
    <dbReference type="NCBI Taxonomy" id="7048"/>
    <lineage>
        <taxon>Eukaryota</taxon>
        <taxon>Metazoa</taxon>
        <taxon>Ecdysozoa</taxon>
        <taxon>Arthropoda</taxon>
        <taxon>Hexapoda</taxon>
        <taxon>Insecta</taxon>
        <taxon>Pterygota</taxon>
        <taxon>Neoptera</taxon>
        <taxon>Endopterygota</taxon>
        <taxon>Coleoptera</taxon>
        <taxon>Polyphaga</taxon>
        <taxon>Cucujiformia</taxon>
        <taxon>Curculionidae</taxon>
        <taxon>Dryophthorinae</taxon>
        <taxon>Sitophilus</taxon>
    </lineage>
</organism>
<evidence type="ECO:0000256" key="4">
    <source>
        <dbReference type="ARBA" id="ARBA00019905"/>
    </source>
</evidence>
<dbReference type="InterPro" id="IPR012341">
    <property type="entry name" value="6hp_glycosidase-like_sf"/>
</dbReference>
<dbReference type="InterPro" id="IPR001661">
    <property type="entry name" value="Glyco_hydro_37"/>
</dbReference>
<dbReference type="KEGG" id="soy:115878204"/>
<evidence type="ECO:0000256" key="6">
    <source>
        <dbReference type="SAM" id="SignalP"/>
    </source>
</evidence>
<dbReference type="InterPro" id="IPR008928">
    <property type="entry name" value="6-hairpin_glycosidase_sf"/>
</dbReference>
<dbReference type="Proteomes" id="UP000504635">
    <property type="component" value="Unplaced"/>
</dbReference>
<accession>A0A6J2XHS3</accession>
<dbReference type="PRINTS" id="PR00744">
    <property type="entry name" value="GLHYDRLASE37"/>
</dbReference>
<evidence type="ECO:0000256" key="1">
    <source>
        <dbReference type="ARBA" id="ARBA00001576"/>
    </source>
</evidence>
<dbReference type="GO" id="GO:0005993">
    <property type="term" value="P:trehalose catabolic process"/>
    <property type="evidence" value="ECO:0007669"/>
    <property type="project" value="TreeGrafter"/>
</dbReference>
<dbReference type="SUPFAM" id="SSF48208">
    <property type="entry name" value="Six-hairpin glycosidases"/>
    <property type="match status" value="1"/>
</dbReference>
<dbReference type="RefSeq" id="XP_030750479.1">
    <property type="nucleotide sequence ID" value="XM_030894619.1"/>
</dbReference>
<name>A0A6J2XHS3_SITOR</name>
<dbReference type="OrthoDB" id="3542292at2759"/>
<evidence type="ECO:0000313" key="9">
    <source>
        <dbReference type="RefSeq" id="XP_030750480.1"/>
    </source>
</evidence>